<feature type="region of interest" description="Disordered" evidence="1">
    <location>
        <begin position="379"/>
        <end position="398"/>
    </location>
</feature>
<dbReference type="InterPro" id="IPR015940">
    <property type="entry name" value="UBA"/>
</dbReference>
<keyword evidence="4" id="KW-1185">Reference proteome</keyword>
<organism evidence="3 4">
    <name type="scientific">Orchesella dallaii</name>
    <dbReference type="NCBI Taxonomy" id="48710"/>
    <lineage>
        <taxon>Eukaryota</taxon>
        <taxon>Metazoa</taxon>
        <taxon>Ecdysozoa</taxon>
        <taxon>Arthropoda</taxon>
        <taxon>Hexapoda</taxon>
        <taxon>Collembola</taxon>
        <taxon>Entomobryomorpha</taxon>
        <taxon>Entomobryoidea</taxon>
        <taxon>Orchesellidae</taxon>
        <taxon>Orchesellinae</taxon>
        <taxon>Orchesella</taxon>
    </lineage>
</organism>
<evidence type="ECO:0000259" key="2">
    <source>
        <dbReference type="PROSITE" id="PS50030"/>
    </source>
</evidence>
<protein>
    <recommendedName>
        <fullName evidence="2">UBA domain-containing protein</fullName>
    </recommendedName>
</protein>
<accession>A0ABP1QXN4</accession>
<feature type="compositionally biased region" description="Polar residues" evidence="1">
    <location>
        <begin position="387"/>
        <end position="398"/>
    </location>
</feature>
<dbReference type="SUPFAM" id="SSF46934">
    <property type="entry name" value="UBA-like"/>
    <property type="match status" value="1"/>
</dbReference>
<feature type="region of interest" description="Disordered" evidence="1">
    <location>
        <begin position="317"/>
        <end position="354"/>
    </location>
</feature>
<feature type="compositionally biased region" description="Polar residues" evidence="1">
    <location>
        <begin position="317"/>
        <end position="339"/>
    </location>
</feature>
<evidence type="ECO:0000256" key="1">
    <source>
        <dbReference type="SAM" id="MobiDB-lite"/>
    </source>
</evidence>
<name>A0ABP1QXN4_9HEXA</name>
<dbReference type="EMBL" id="CAXLJM020000046">
    <property type="protein sequence ID" value="CAL8111239.1"/>
    <property type="molecule type" value="Genomic_DNA"/>
</dbReference>
<dbReference type="CDD" id="cd14318">
    <property type="entry name" value="UBA_Cbl_like"/>
    <property type="match status" value="1"/>
</dbReference>
<feature type="compositionally biased region" description="Low complexity" evidence="1">
    <location>
        <begin position="111"/>
        <end position="127"/>
    </location>
</feature>
<dbReference type="InterPro" id="IPR009060">
    <property type="entry name" value="UBA-like_sf"/>
</dbReference>
<feature type="compositionally biased region" description="Low complexity" evidence="1">
    <location>
        <begin position="250"/>
        <end position="277"/>
    </location>
</feature>
<feature type="region of interest" description="Disordered" evidence="1">
    <location>
        <begin position="19"/>
        <end position="48"/>
    </location>
</feature>
<evidence type="ECO:0000313" key="3">
    <source>
        <dbReference type="EMBL" id="CAL8111239.1"/>
    </source>
</evidence>
<gene>
    <name evidence="3" type="ORF">ODALV1_LOCUS14855</name>
</gene>
<comment type="caution">
    <text evidence="3">The sequence shown here is derived from an EMBL/GenBank/DDBJ whole genome shotgun (WGS) entry which is preliminary data.</text>
</comment>
<feature type="compositionally biased region" description="Pro residues" evidence="1">
    <location>
        <begin position="164"/>
        <end position="174"/>
    </location>
</feature>
<dbReference type="PROSITE" id="PS50030">
    <property type="entry name" value="UBA"/>
    <property type="match status" value="1"/>
</dbReference>
<reference evidence="3 4" key="1">
    <citation type="submission" date="2024-08" db="EMBL/GenBank/DDBJ databases">
        <authorList>
            <person name="Cucini C."/>
            <person name="Frati F."/>
        </authorList>
    </citation>
    <scope>NUCLEOTIDE SEQUENCE [LARGE SCALE GENOMIC DNA]</scope>
</reference>
<proteinExistence type="predicted"/>
<feature type="domain" description="UBA" evidence="2">
    <location>
        <begin position="509"/>
        <end position="549"/>
    </location>
</feature>
<evidence type="ECO:0000313" key="4">
    <source>
        <dbReference type="Proteomes" id="UP001642540"/>
    </source>
</evidence>
<feature type="region of interest" description="Disordered" evidence="1">
    <location>
        <begin position="162"/>
        <end position="228"/>
    </location>
</feature>
<dbReference type="Gene3D" id="1.10.8.10">
    <property type="entry name" value="DNA helicase RuvA subunit, C-terminal domain"/>
    <property type="match status" value="1"/>
</dbReference>
<feature type="region of interest" description="Disordered" evidence="1">
    <location>
        <begin position="111"/>
        <end position="130"/>
    </location>
</feature>
<feature type="compositionally biased region" description="Low complexity" evidence="1">
    <location>
        <begin position="211"/>
        <end position="225"/>
    </location>
</feature>
<feature type="region of interest" description="Disordered" evidence="1">
    <location>
        <begin position="248"/>
        <end position="286"/>
    </location>
</feature>
<sequence>MNLQDVGGWSHVNNSLQALALSPRSETPESRGDSRSPGTTPRDSPRVSRKILHQQEMNLRLGFHQHKHQHHQLIKQDIPVQHHQPPTATLIDLSGDMFFLESGSRSVTPGIASNSTSGIGSSSSSTSGSGGTVAIGAGSLTNSNMLGSAASSHFNVNLTSPVIPIIPPPLPPRKTSPSRKRPAASVNFVDAGSSSTRITESTHNDHHQQAGDSNSSVSNGNDSSSRPQTILNRGEAIENGYDVPSTVRVSSSSISASSSNSSSSQNQHPSQAPSSSNKSHGGRPNTNKALELIHQQQQQLRHQSCPAISGSNALHLSTPKSCPSSAAVSPNCNQHTQLPSNSSSKSSSAHGKSMPNCLALSSITSCCVMATGNKQFLPRHSLHPQATGKTPSSSFSTRVVANKSSSSINSASSSSAAISSRKGPISEVVKAQGSVAESSQQPKGNLLGISMPFKGFPISAKIGQSNEVLEGPNYENTNIGQISFPPLVSKRVVPDFGASDETPTAPYENINMDYISKLAGEGFSQDLVIRALGISRNDVEMARDILNEFAGSRS</sequence>
<dbReference type="Proteomes" id="UP001642540">
    <property type="component" value="Unassembled WGS sequence"/>
</dbReference>
<feature type="compositionally biased region" description="Basic and acidic residues" evidence="1">
    <location>
        <begin position="200"/>
        <end position="209"/>
    </location>
</feature>